<evidence type="ECO:0000313" key="2">
    <source>
        <dbReference type="Proteomes" id="UP000272706"/>
    </source>
</evidence>
<dbReference type="OrthoDB" id="9809066at2"/>
<protein>
    <submittedName>
        <fullName evidence="1">Transporter</fullName>
    </submittedName>
</protein>
<accession>A0A3A5KCB5</accession>
<name>A0A3A5KCB5_9HYPH</name>
<keyword evidence="2" id="KW-1185">Reference proteome</keyword>
<evidence type="ECO:0000313" key="1">
    <source>
        <dbReference type="EMBL" id="RJT28644.1"/>
    </source>
</evidence>
<sequence length="265" mass="28397">MGAVGTATLLSGAAGAFAQEDTEALAEELSNPLSKLISVPFLGNYNGNVGAGEDGSQWFVNIQPVIPIALDANWDIISRTIMPVMIDQSNIFQGSGSQFGLRDTTESLFLSPRYSSNGFSWGVGPVFLLPTGTDDLLGAGKWGAGPTGAVIWQGSGWTVGILANQIWSFAGDSSRGDFNQTYLQPVIAYTTPEAWTFTLQAESTYDWSTREWLLPINFMVAKLIKIGDQPVSIVAGVRYWADSPDSGPHGFGARLGMTFLFPRGD</sequence>
<proteinExistence type="predicted"/>
<organism evidence="1 2">
    <name type="scientific">Mesorhizobium waimense</name>
    <dbReference type="NCBI Taxonomy" id="1300307"/>
    <lineage>
        <taxon>Bacteria</taxon>
        <taxon>Pseudomonadati</taxon>
        <taxon>Pseudomonadota</taxon>
        <taxon>Alphaproteobacteria</taxon>
        <taxon>Hyphomicrobiales</taxon>
        <taxon>Phyllobacteriaceae</taxon>
        <taxon>Mesorhizobium</taxon>
    </lineage>
</organism>
<comment type="caution">
    <text evidence="1">The sequence shown here is derived from an EMBL/GenBank/DDBJ whole genome shotgun (WGS) entry which is preliminary data.</text>
</comment>
<reference evidence="1 2" key="1">
    <citation type="submission" date="2018-09" db="EMBL/GenBank/DDBJ databases">
        <title>Mesorhizobium carmichaelinearum sp. nov. isolated from Carmichaelinea spp. root nodules in New Zealand.</title>
        <authorList>
            <person name="De Meyer S.E."/>
        </authorList>
    </citation>
    <scope>NUCLEOTIDE SEQUENCE [LARGE SCALE GENOMIC DNA]</scope>
    <source>
        <strain evidence="1 2">ICMP19557</strain>
    </source>
</reference>
<gene>
    <name evidence="1" type="ORF">D3227_33675</name>
</gene>
<dbReference type="Proteomes" id="UP000272706">
    <property type="component" value="Unassembled WGS sequence"/>
</dbReference>
<dbReference type="EMBL" id="QZWZ01000050">
    <property type="protein sequence ID" value="RJT28644.1"/>
    <property type="molecule type" value="Genomic_DNA"/>
</dbReference>
<dbReference type="AlphaFoldDB" id="A0A3A5KCB5"/>